<name>A0A1X6NLT2_PORUM</name>
<accession>A0A1X6NLT2</accession>
<organism evidence="2 3">
    <name type="scientific">Porphyra umbilicalis</name>
    <name type="common">Purple laver</name>
    <name type="synonym">Red alga</name>
    <dbReference type="NCBI Taxonomy" id="2786"/>
    <lineage>
        <taxon>Eukaryota</taxon>
        <taxon>Rhodophyta</taxon>
        <taxon>Bangiophyceae</taxon>
        <taxon>Bangiales</taxon>
        <taxon>Bangiaceae</taxon>
        <taxon>Porphyra</taxon>
    </lineage>
</organism>
<dbReference type="AlphaFoldDB" id="A0A1X6NLT2"/>
<proteinExistence type="predicted"/>
<dbReference type="EMBL" id="KV919521">
    <property type="protein sequence ID" value="OSX69500.1"/>
    <property type="molecule type" value="Genomic_DNA"/>
</dbReference>
<feature type="compositionally biased region" description="Polar residues" evidence="1">
    <location>
        <begin position="346"/>
        <end position="355"/>
    </location>
</feature>
<evidence type="ECO:0000313" key="3">
    <source>
        <dbReference type="Proteomes" id="UP000218209"/>
    </source>
</evidence>
<evidence type="ECO:0000313" key="2">
    <source>
        <dbReference type="EMBL" id="OSX69500.1"/>
    </source>
</evidence>
<dbReference type="Proteomes" id="UP000218209">
    <property type="component" value="Unassembled WGS sequence"/>
</dbReference>
<gene>
    <name evidence="2" type="ORF">BU14_1454s0001</name>
</gene>
<feature type="region of interest" description="Disordered" evidence="1">
    <location>
        <begin position="344"/>
        <end position="363"/>
    </location>
</feature>
<feature type="region of interest" description="Disordered" evidence="1">
    <location>
        <begin position="684"/>
        <end position="705"/>
    </location>
</feature>
<evidence type="ECO:0000256" key="1">
    <source>
        <dbReference type="SAM" id="MobiDB-lite"/>
    </source>
</evidence>
<sequence>MDDVMRSLGSVVAAVAMPPPTSVARAAMASTDEPAPPVEESRLMWLAAVDDEEASDILAEEKRATAAATRQRREAVLRTSPDGSPAVPFELAINFAPVPTLAALKGYKPIFVSVWMLRNTSTWPQTACNVKRRKLNDLNIDCTLAGPGAERGTNATMKTWAPRTRTVCSFAKFVGESMCVHPGKPRPTDAEIDRGVAKFFCCLNASTIQVITRFLDCRRRGYPIAGGEDSVSAVTMTGYTSALSFLFGAAKTDGPGGVDPFVIDCAGTTTPWGPKGGHDFEQEKKLRADPGMHVGNPMAGDNMKDFRGATHKDARHGGEHSLSSAPVTPAIMSALHDELAVKHLPSDSSSGANSEQTTRQRAAATAAERMAATQASVAQADLITYILYVFAFITLARPVTLAHLRFGDVSYPDLMISNEYEVFNRHKHYRYINLELRIVKTGTLTTDVMTVRLYSYFTVVSEHDVRNVGANSYVHCPCEHLNVPQLFNSLLLFASSAPGVGTDVGMLYLQPLFPSLLSRSVSGAVSLLKRRSETEINTRFLADLSRVGLALMLGERACRMHGFRRGRAQVLLDLTGKFELVMRLGGWTVTSTSVIKYLSNMNARGTLRSSLRSFRADEVTQIVAQLTSTYSRWTVGVVREVVQRALGEGGVVDRAACASIEQDSVKILCTLLCECVLALRHGKEGAAESDDDKATSDAEDAVDGE</sequence>
<keyword evidence="3" id="KW-1185">Reference proteome</keyword>
<reference evidence="2 3" key="1">
    <citation type="submission" date="2017-03" db="EMBL/GenBank/DDBJ databases">
        <title>WGS assembly of Porphyra umbilicalis.</title>
        <authorList>
            <person name="Brawley S.H."/>
            <person name="Blouin N.A."/>
            <person name="Ficko-Blean E."/>
            <person name="Wheeler G.L."/>
            <person name="Lohr M."/>
            <person name="Goodson H.V."/>
            <person name="Jenkins J.W."/>
            <person name="Blaby-Haas C.E."/>
            <person name="Helliwell K.E."/>
            <person name="Chan C."/>
            <person name="Marriage T."/>
            <person name="Bhattacharya D."/>
            <person name="Klein A.S."/>
            <person name="Badis Y."/>
            <person name="Brodie J."/>
            <person name="Cao Y."/>
            <person name="Collen J."/>
            <person name="Dittami S.M."/>
            <person name="Gachon C.M."/>
            <person name="Green B.R."/>
            <person name="Karpowicz S."/>
            <person name="Kim J.W."/>
            <person name="Kudahl U."/>
            <person name="Lin S."/>
            <person name="Michel G."/>
            <person name="Mittag M."/>
            <person name="Olson B.J."/>
            <person name="Pangilinan J."/>
            <person name="Peng Y."/>
            <person name="Qiu H."/>
            <person name="Shu S."/>
            <person name="Singer J.T."/>
            <person name="Smith A.G."/>
            <person name="Sprecher B.N."/>
            <person name="Wagner V."/>
            <person name="Wang W."/>
            <person name="Wang Z.-Y."/>
            <person name="Yan J."/>
            <person name="Yarish C."/>
            <person name="Zoeuner-Riek S."/>
            <person name="Zhuang Y."/>
            <person name="Zou Y."/>
            <person name="Lindquist E.A."/>
            <person name="Grimwood J."/>
            <person name="Barry K."/>
            <person name="Rokhsar D.S."/>
            <person name="Schmutz J."/>
            <person name="Stiller J.W."/>
            <person name="Grossman A.R."/>
            <person name="Prochnik S.E."/>
        </authorList>
    </citation>
    <scope>NUCLEOTIDE SEQUENCE [LARGE SCALE GENOMIC DNA]</scope>
    <source>
        <strain evidence="2">4086291</strain>
    </source>
</reference>
<feature type="compositionally biased region" description="Basic and acidic residues" evidence="1">
    <location>
        <begin position="684"/>
        <end position="696"/>
    </location>
</feature>
<protein>
    <submittedName>
        <fullName evidence="2">Uncharacterized protein</fullName>
    </submittedName>
</protein>